<dbReference type="SUPFAM" id="SSF49503">
    <property type="entry name" value="Cupredoxins"/>
    <property type="match status" value="1"/>
</dbReference>
<dbReference type="PANTHER" id="PTHR38439">
    <property type="entry name" value="AURACYANIN-B"/>
    <property type="match status" value="1"/>
</dbReference>
<evidence type="ECO:0000256" key="1">
    <source>
        <dbReference type="ARBA" id="ARBA00022448"/>
    </source>
</evidence>
<gene>
    <name evidence="7" type="ORF">GGP83_003356</name>
</gene>
<evidence type="ECO:0000259" key="6">
    <source>
        <dbReference type="Pfam" id="PF00127"/>
    </source>
</evidence>
<dbReference type="EMBL" id="JANUBB010000025">
    <property type="protein sequence ID" value="MCS3953381.1"/>
    <property type="molecule type" value="Genomic_DNA"/>
</dbReference>
<keyword evidence="1" id="KW-0813">Transport</keyword>
<protein>
    <submittedName>
        <fullName evidence="7">Azurin</fullName>
    </submittedName>
</protein>
<organism evidence="7 8">
    <name type="scientific">Salinibacter ruber</name>
    <dbReference type="NCBI Taxonomy" id="146919"/>
    <lineage>
        <taxon>Bacteria</taxon>
        <taxon>Pseudomonadati</taxon>
        <taxon>Rhodothermota</taxon>
        <taxon>Rhodothermia</taxon>
        <taxon>Rhodothermales</taxon>
        <taxon>Salinibacteraceae</taxon>
        <taxon>Salinibacter</taxon>
    </lineage>
</organism>
<dbReference type="Gene3D" id="2.60.40.420">
    <property type="entry name" value="Cupredoxins - blue copper proteins"/>
    <property type="match status" value="1"/>
</dbReference>
<proteinExistence type="predicted"/>
<feature type="region of interest" description="Disordered" evidence="5">
    <location>
        <begin position="39"/>
        <end position="70"/>
    </location>
</feature>
<feature type="domain" description="Blue (type 1) copper" evidence="6">
    <location>
        <begin position="141"/>
        <end position="257"/>
    </location>
</feature>
<evidence type="ECO:0000256" key="5">
    <source>
        <dbReference type="SAM" id="MobiDB-lite"/>
    </source>
</evidence>
<evidence type="ECO:0000256" key="3">
    <source>
        <dbReference type="ARBA" id="ARBA00022982"/>
    </source>
</evidence>
<evidence type="ECO:0000256" key="2">
    <source>
        <dbReference type="ARBA" id="ARBA00022723"/>
    </source>
</evidence>
<evidence type="ECO:0000313" key="7">
    <source>
        <dbReference type="EMBL" id="MCS3953381.1"/>
    </source>
</evidence>
<dbReference type="CDD" id="cd04233">
    <property type="entry name" value="Auracyanin"/>
    <property type="match status" value="1"/>
</dbReference>
<dbReference type="Pfam" id="PF00127">
    <property type="entry name" value="Copper-bind"/>
    <property type="match status" value="1"/>
</dbReference>
<name>A0A9X2UBR8_9BACT</name>
<sequence>MSLWAFSQVLREWESGGVMLATPYTRAAPLSLCSNRADRGRSNVSKVTTGDVRKSDLSGGEKASFLPGGNEGELRGGRVVLGKQTDADTVWAYPLGPDSLLWLGLSLYKRADRDVRETVRARLREREELQTPTQNTALRPRGEQMRYGHEEFTVPAGKSVKITFENTATTPSMRHNVVITSNPPSPDLFQHVGQAGVEAGMSEDYIPDDPAVLAATPVSEPGETVAVTSTAPSEPGKYGYVCTYPGYWATGQGTMQVVREWRSEFPV</sequence>
<dbReference type="InterPro" id="IPR008972">
    <property type="entry name" value="Cupredoxin"/>
</dbReference>
<dbReference type="GO" id="GO:0005507">
    <property type="term" value="F:copper ion binding"/>
    <property type="evidence" value="ECO:0007669"/>
    <property type="project" value="InterPro"/>
</dbReference>
<dbReference type="AlphaFoldDB" id="A0A9X2UBR8"/>
<accession>A0A9X2UBR8</accession>
<evidence type="ECO:0000256" key="4">
    <source>
        <dbReference type="ARBA" id="ARBA00023008"/>
    </source>
</evidence>
<dbReference type="RefSeq" id="WP_341481151.1">
    <property type="nucleotide sequence ID" value="NZ_JANUBB010000025.1"/>
</dbReference>
<comment type="caution">
    <text evidence="7">The sequence shown here is derived from an EMBL/GenBank/DDBJ whole genome shotgun (WGS) entry which is preliminary data.</text>
</comment>
<keyword evidence="4" id="KW-0186">Copper</keyword>
<evidence type="ECO:0000313" key="8">
    <source>
        <dbReference type="Proteomes" id="UP001155010"/>
    </source>
</evidence>
<reference evidence="7" key="1">
    <citation type="submission" date="2022-08" db="EMBL/GenBank/DDBJ databases">
        <title>Genomic Encyclopedia of Type Strains, Phase V (KMG-V): Genome sequencing to study the core and pangenomes of soil and plant-associated prokaryotes.</title>
        <authorList>
            <person name="Whitman W."/>
        </authorList>
    </citation>
    <scope>NUCLEOTIDE SEQUENCE</scope>
    <source>
        <strain evidence="7">SP2017</strain>
    </source>
</reference>
<keyword evidence="3" id="KW-0249">Electron transport</keyword>
<dbReference type="InterPro" id="IPR000923">
    <property type="entry name" value="BlueCu_1"/>
</dbReference>
<dbReference type="Proteomes" id="UP001155010">
    <property type="component" value="Unassembled WGS sequence"/>
</dbReference>
<dbReference type="GO" id="GO:0009055">
    <property type="term" value="F:electron transfer activity"/>
    <property type="evidence" value="ECO:0007669"/>
    <property type="project" value="InterPro"/>
</dbReference>
<dbReference type="InterPro" id="IPR050845">
    <property type="entry name" value="Cu-binding_ET"/>
</dbReference>
<keyword evidence="2" id="KW-0479">Metal-binding</keyword>
<dbReference type="PANTHER" id="PTHR38439:SF2">
    <property type="entry name" value="OUTER MEMBRANE PROTEIN H.8"/>
    <property type="match status" value="1"/>
</dbReference>